<name>A0ABS9ZZZ5_9SPHI</name>
<dbReference type="Proteomes" id="UP001165460">
    <property type="component" value="Unassembled WGS sequence"/>
</dbReference>
<dbReference type="PROSITE" id="PS51257">
    <property type="entry name" value="PROKAR_LIPOPROTEIN"/>
    <property type="match status" value="1"/>
</dbReference>
<accession>A0ABS9ZZZ5</accession>
<proteinExistence type="predicted"/>
<sequence length="129" mass="14971">MKQILLLSSICIVLGCTKPYKTINLYIDPSQAFDYNIIHVKTKLNNEIVLDTLIENKHIAYSYFIKSLDYDKGKLLVEVNGKIKNIELLKNVSQCTDIFIKYDDHSLLYKAASEIENRKKYSSRFQLFG</sequence>
<keyword evidence="2" id="KW-1185">Reference proteome</keyword>
<protein>
    <submittedName>
        <fullName evidence="1">Uncharacterized protein</fullName>
    </submittedName>
</protein>
<dbReference type="RefSeq" id="WP_243363205.1">
    <property type="nucleotide sequence ID" value="NZ_JALGBH010000002.1"/>
</dbReference>
<dbReference type="EMBL" id="JALGBH010000002">
    <property type="protein sequence ID" value="MCJ0743868.1"/>
    <property type="molecule type" value="Genomic_DNA"/>
</dbReference>
<gene>
    <name evidence="1" type="ORF">MMF97_14205</name>
</gene>
<organism evidence="1 2">
    <name type="scientific">Pedobacter montanisoli</name>
    <dbReference type="NCBI Taxonomy" id="2923277"/>
    <lineage>
        <taxon>Bacteria</taxon>
        <taxon>Pseudomonadati</taxon>
        <taxon>Bacteroidota</taxon>
        <taxon>Sphingobacteriia</taxon>
        <taxon>Sphingobacteriales</taxon>
        <taxon>Sphingobacteriaceae</taxon>
        <taxon>Pedobacter</taxon>
    </lineage>
</organism>
<comment type="caution">
    <text evidence="1">The sequence shown here is derived from an EMBL/GenBank/DDBJ whole genome shotgun (WGS) entry which is preliminary data.</text>
</comment>
<reference evidence="1" key="1">
    <citation type="submission" date="2022-03" db="EMBL/GenBank/DDBJ databases">
        <authorList>
            <person name="Woo C.Y."/>
        </authorList>
    </citation>
    <scope>NUCLEOTIDE SEQUENCE</scope>
    <source>
        <strain evidence="1">CYS-01</strain>
    </source>
</reference>
<evidence type="ECO:0000313" key="2">
    <source>
        <dbReference type="Proteomes" id="UP001165460"/>
    </source>
</evidence>
<evidence type="ECO:0000313" key="1">
    <source>
        <dbReference type="EMBL" id="MCJ0743868.1"/>
    </source>
</evidence>